<dbReference type="PROSITE" id="PS51061">
    <property type="entry name" value="R3H"/>
    <property type="match status" value="1"/>
</dbReference>
<evidence type="ECO:0000259" key="4">
    <source>
        <dbReference type="PROSITE" id="PS51673"/>
    </source>
</evidence>
<feature type="compositionally biased region" description="Polar residues" evidence="2">
    <location>
        <begin position="358"/>
        <end position="369"/>
    </location>
</feature>
<reference evidence="5" key="1">
    <citation type="submission" date="2021-01" db="EMBL/GenBank/DDBJ databases">
        <authorList>
            <person name="Zahm M."/>
            <person name="Roques C."/>
            <person name="Cabau C."/>
            <person name="Klopp C."/>
            <person name="Donnadieu C."/>
            <person name="Jouanno E."/>
            <person name="Lampietro C."/>
            <person name="Louis A."/>
            <person name="Herpin A."/>
            <person name="Echchiki A."/>
            <person name="Berthelot C."/>
            <person name="Parey E."/>
            <person name="Roest-Crollius H."/>
            <person name="Braasch I."/>
            <person name="Postlethwait J."/>
            <person name="Bobe J."/>
            <person name="Montfort J."/>
            <person name="Bouchez O."/>
            <person name="Begum T."/>
            <person name="Mejri S."/>
            <person name="Adams A."/>
            <person name="Chen W.-J."/>
            <person name="Guiguen Y."/>
        </authorList>
    </citation>
    <scope>NUCLEOTIDE SEQUENCE</scope>
    <source>
        <tissue evidence="5">Blood</tissue>
    </source>
</reference>
<proteinExistence type="predicted"/>
<gene>
    <name evidence="5" type="ORF">AGOR_G00065130</name>
</gene>
<dbReference type="PANTHER" id="PTHR15672:SF12">
    <property type="entry name" value="R3H DOMAIN-CONTAINING PROTEIN 1"/>
    <property type="match status" value="1"/>
</dbReference>
<feature type="compositionally biased region" description="Basic and acidic residues" evidence="2">
    <location>
        <begin position="262"/>
        <end position="301"/>
    </location>
</feature>
<comment type="caution">
    <text evidence="5">The sequence shown here is derived from an EMBL/GenBank/DDBJ whole genome shotgun (WGS) entry which is preliminary data.</text>
</comment>
<dbReference type="InterPro" id="IPR051937">
    <property type="entry name" value="R3H_domain_containing"/>
</dbReference>
<feature type="compositionally biased region" description="Low complexity" evidence="2">
    <location>
        <begin position="895"/>
        <end position="915"/>
    </location>
</feature>
<dbReference type="GO" id="GO:0003676">
    <property type="term" value="F:nucleic acid binding"/>
    <property type="evidence" value="ECO:0007669"/>
    <property type="project" value="UniProtKB-UniRule"/>
</dbReference>
<dbReference type="OrthoDB" id="278430at2759"/>
<feature type="compositionally biased region" description="Polar residues" evidence="2">
    <location>
        <begin position="817"/>
        <end position="835"/>
    </location>
</feature>
<feature type="region of interest" description="Disordered" evidence="2">
    <location>
        <begin position="682"/>
        <end position="702"/>
    </location>
</feature>
<feature type="domain" description="R3H" evidence="3">
    <location>
        <begin position="171"/>
        <end position="234"/>
    </location>
</feature>
<dbReference type="PANTHER" id="PTHR15672">
    <property type="entry name" value="CAMP-REGULATED PHOSPHOPROTEIN 21 RELATED R3H DOMAIN CONTAINING PROTEIN"/>
    <property type="match status" value="1"/>
</dbReference>
<feature type="region of interest" description="Disordered" evidence="2">
    <location>
        <begin position="804"/>
        <end position="871"/>
    </location>
</feature>
<dbReference type="InterPro" id="IPR036867">
    <property type="entry name" value="R3H_dom_sf"/>
</dbReference>
<dbReference type="SMART" id="SM00393">
    <property type="entry name" value="R3H"/>
    <property type="match status" value="1"/>
</dbReference>
<dbReference type="InterPro" id="IPR024771">
    <property type="entry name" value="SUZ"/>
</dbReference>
<feature type="region of interest" description="Disordered" evidence="2">
    <location>
        <begin position="888"/>
        <end position="922"/>
    </location>
</feature>
<evidence type="ECO:0000259" key="3">
    <source>
        <dbReference type="PROSITE" id="PS51061"/>
    </source>
</evidence>
<dbReference type="SUPFAM" id="SSF82708">
    <property type="entry name" value="R3H domain"/>
    <property type="match status" value="1"/>
</dbReference>
<feature type="compositionally biased region" description="Polar residues" evidence="2">
    <location>
        <begin position="338"/>
        <end position="347"/>
    </location>
</feature>
<dbReference type="Pfam" id="PF01424">
    <property type="entry name" value="R3H"/>
    <property type="match status" value="1"/>
</dbReference>
<evidence type="ECO:0008006" key="7">
    <source>
        <dbReference type="Google" id="ProtNLM"/>
    </source>
</evidence>
<sequence>MRMSDTVTVKETTETMRGLEVEGSDSTPGDDMTKSESQEQIEPEKDESGCDGKNEAQRQTQTPGQTGKRSKSNAKLKLVRSLAVCEESSPPPITDLPGEHQDKIQLSQSFDKEQAVKDEDEKDRSSDKLEKSEKMPRKMLSRDSSQEYTDSTGIDLHEFLVNTLKNNPRDRMMLLKLEQDILDFISNNESQKRKFPPMTSYHRMLLHRVAAYFGLDHNVDQSGKSVIINKTSNTRIPDQKFSEHIKDDKTDDFQKRYILKRDNSSMDKDDNMMRMRLKDDRRSKSIEEREEEYQRARERIFAQDGPDIFPLDKRIQEDEASNSTQQRRQIFRLKDGRSTNSRQSSSENEPKYSEPRPWSSTDSDSSNRNLKPAMTKASSFSGISVLIRGDSSASSKSTGRLSKTGSESSSSVGSSTGSLSRSQQPLPIPALTQPSLGPPTAYPIVSTSSSVPYEGARSGPSASTANASYYLLPLEVTGIPPGSILVNPHTGQPFVNPDGSAVVYNPAMGQQQGRTQQPLPPPPPPPPPAPHPHPHQPANHVISQPIRPLQPSTQPVQYSTVSYPSQLLPVSPNQQYTVQDNLGAQFSHMSLARQPSAEGPDAHTAMFPSSVVLQPPQQAGYMVGPPPGQPVPAPAYTSSAPPVSQPVMQQQGYMQPPMQQMPTCYCAPGQYPHSSQQYRPVTPVHYNSPQSQPLPPPAQQSGYQTVMPNQPQSYQSMVGVQQPQNQTLVSGQHSNMGGQMQGMMVQYPTVPSYQVSMPQGSQGMPQQTYQQPMIIPNQSSQGPVPASSVQVYYSVIPPNQQSTMSSSVSFLPPPGTEQMQFPRTSSPCGSQQIPGQQCAGVPPPPGSGMLMMQLTLPPNQQPRAHSPPQWKHHKYYSLDHQRGQKSIDLPTLDTSQSSPQLGSPSSSPAQSPAPAHLTNMKNVRPGLGPISIMPQFSRPFVPGQGDARYPLLGQPLQYTPPIRPPLIHGPHVVPNHQGPMGIRQVGRGRKPTRKALSTDLSVGEPVSGRVLEVTDLPEGIGRSEADALLGELSKAGATIKWLPDHQPPQANCGAGESDVNTDHSNPSPRDPAASYTILAMFPSRFAAQSALLKHNSSLATFKLRTSKRHYEFHNLERASSQ</sequence>
<dbReference type="CDD" id="cd02642">
    <property type="entry name" value="R3H_encore_like"/>
    <property type="match status" value="1"/>
</dbReference>
<feature type="domain" description="SUZ" evidence="4">
    <location>
        <begin position="235"/>
        <end position="305"/>
    </location>
</feature>
<evidence type="ECO:0000256" key="2">
    <source>
        <dbReference type="SAM" id="MobiDB-lite"/>
    </source>
</evidence>
<feature type="region of interest" description="Disordered" evidence="2">
    <location>
        <begin position="389"/>
        <end position="443"/>
    </location>
</feature>
<protein>
    <recommendedName>
        <fullName evidence="7">R3H domain-containing protein 1</fullName>
    </recommendedName>
</protein>
<evidence type="ECO:0000313" key="5">
    <source>
        <dbReference type="EMBL" id="KAI1899766.1"/>
    </source>
</evidence>
<name>A0A8T3DUY1_9TELE</name>
<keyword evidence="1" id="KW-0597">Phosphoprotein</keyword>
<feature type="region of interest" description="Disordered" evidence="2">
    <location>
        <begin position="490"/>
        <end position="541"/>
    </location>
</feature>
<feature type="compositionally biased region" description="Pro residues" evidence="2">
    <location>
        <begin position="518"/>
        <end position="531"/>
    </location>
</feature>
<dbReference type="FunFam" id="3.30.1370.50:FF:000001">
    <property type="entry name" value="R3H domain-containing protein 2 isoform 1"/>
    <property type="match status" value="1"/>
</dbReference>
<dbReference type="Proteomes" id="UP000829720">
    <property type="component" value="Unassembled WGS sequence"/>
</dbReference>
<evidence type="ECO:0000313" key="6">
    <source>
        <dbReference type="Proteomes" id="UP000829720"/>
    </source>
</evidence>
<dbReference type="EMBL" id="JAERUA010000005">
    <property type="protein sequence ID" value="KAI1899766.1"/>
    <property type="molecule type" value="Genomic_DNA"/>
</dbReference>
<feature type="compositionally biased region" description="Basic and acidic residues" evidence="2">
    <location>
        <begin position="11"/>
        <end position="20"/>
    </location>
</feature>
<feature type="compositionally biased region" description="Polar residues" evidence="2">
    <location>
        <begin position="57"/>
        <end position="67"/>
    </location>
</feature>
<evidence type="ECO:0000256" key="1">
    <source>
        <dbReference type="ARBA" id="ARBA00022553"/>
    </source>
</evidence>
<feature type="region of interest" description="Disordered" evidence="2">
    <location>
        <begin position="262"/>
        <end position="375"/>
    </location>
</feature>
<dbReference type="Gene3D" id="3.30.1370.50">
    <property type="entry name" value="R3H-like domain"/>
    <property type="match status" value="1"/>
</dbReference>
<accession>A0A8T3DUY1</accession>
<organism evidence="5 6">
    <name type="scientific">Albula goreensis</name>
    <dbReference type="NCBI Taxonomy" id="1534307"/>
    <lineage>
        <taxon>Eukaryota</taxon>
        <taxon>Metazoa</taxon>
        <taxon>Chordata</taxon>
        <taxon>Craniata</taxon>
        <taxon>Vertebrata</taxon>
        <taxon>Euteleostomi</taxon>
        <taxon>Actinopterygii</taxon>
        <taxon>Neopterygii</taxon>
        <taxon>Teleostei</taxon>
        <taxon>Albuliformes</taxon>
        <taxon>Albulidae</taxon>
        <taxon>Albula</taxon>
    </lineage>
</organism>
<feature type="compositionally biased region" description="Polar residues" evidence="2">
    <location>
        <begin position="1"/>
        <end position="10"/>
    </location>
</feature>
<feature type="compositionally biased region" description="Basic and acidic residues" evidence="2">
    <location>
        <begin position="31"/>
        <end position="56"/>
    </location>
</feature>
<feature type="region of interest" description="Disordered" evidence="2">
    <location>
        <begin position="108"/>
        <end position="146"/>
    </location>
</feature>
<feature type="compositionally biased region" description="Low complexity" evidence="2">
    <location>
        <begin position="399"/>
        <end position="422"/>
    </location>
</feature>
<dbReference type="Pfam" id="PF12752">
    <property type="entry name" value="SUZ"/>
    <property type="match status" value="1"/>
</dbReference>
<dbReference type="PROSITE" id="PS51673">
    <property type="entry name" value="SUZ"/>
    <property type="match status" value="1"/>
</dbReference>
<keyword evidence="6" id="KW-1185">Reference proteome</keyword>
<feature type="compositionally biased region" description="Basic and acidic residues" evidence="2">
    <location>
        <begin position="110"/>
        <end position="145"/>
    </location>
</feature>
<feature type="region of interest" description="Disordered" evidence="2">
    <location>
        <begin position="1"/>
        <end position="75"/>
    </location>
</feature>
<dbReference type="InterPro" id="IPR001374">
    <property type="entry name" value="R3H_dom"/>
</dbReference>
<dbReference type="AlphaFoldDB" id="A0A8T3DUY1"/>
<feature type="region of interest" description="Disordered" evidence="2">
    <location>
        <begin position="1043"/>
        <end position="1071"/>
    </location>
</feature>